<evidence type="ECO:0000256" key="4">
    <source>
        <dbReference type="ARBA" id="ARBA00023172"/>
    </source>
</evidence>
<dbReference type="InterPro" id="IPR050808">
    <property type="entry name" value="Phage_Integrase"/>
</dbReference>
<dbReference type="PANTHER" id="PTHR30629">
    <property type="entry name" value="PROPHAGE INTEGRASE"/>
    <property type="match status" value="1"/>
</dbReference>
<keyword evidence="9" id="KW-1185">Reference proteome</keyword>
<keyword evidence="3 5" id="KW-0238">DNA-binding</keyword>
<dbReference type="InterPro" id="IPR044068">
    <property type="entry name" value="CB"/>
</dbReference>
<feature type="domain" description="Tyr recombinase" evidence="6">
    <location>
        <begin position="201"/>
        <end position="392"/>
    </location>
</feature>
<evidence type="ECO:0000256" key="3">
    <source>
        <dbReference type="ARBA" id="ARBA00023125"/>
    </source>
</evidence>
<feature type="domain" description="Core-binding (CB)" evidence="7">
    <location>
        <begin position="95"/>
        <end position="176"/>
    </location>
</feature>
<accession>A0A3S4XLQ6</accession>
<dbReference type="RefSeq" id="WP_128490437.1">
    <property type="nucleotide sequence ID" value="NZ_JBHLXB010000006.1"/>
</dbReference>
<dbReference type="Pfam" id="PF00589">
    <property type="entry name" value="Phage_integrase"/>
    <property type="match status" value="1"/>
</dbReference>
<dbReference type="Gene3D" id="3.30.160.390">
    <property type="entry name" value="Integrase, DNA-binding domain"/>
    <property type="match status" value="1"/>
</dbReference>
<organism evidence="8 9">
    <name type="scientific">Falsigemmobacter intermedius</name>
    <dbReference type="NCBI Taxonomy" id="1553448"/>
    <lineage>
        <taxon>Bacteria</taxon>
        <taxon>Pseudomonadati</taxon>
        <taxon>Pseudomonadota</taxon>
        <taxon>Alphaproteobacteria</taxon>
        <taxon>Rhodobacterales</taxon>
        <taxon>Paracoccaceae</taxon>
        <taxon>Falsigemmobacter</taxon>
    </lineage>
</organism>
<dbReference type="InterPro" id="IPR053876">
    <property type="entry name" value="Phage_int_M"/>
</dbReference>
<dbReference type="InterPro" id="IPR013762">
    <property type="entry name" value="Integrase-like_cat_sf"/>
</dbReference>
<gene>
    <name evidence="8" type="ORF">EP867_15755</name>
</gene>
<evidence type="ECO:0000256" key="1">
    <source>
        <dbReference type="ARBA" id="ARBA00008857"/>
    </source>
</evidence>
<dbReference type="Gene3D" id="1.10.443.10">
    <property type="entry name" value="Intergrase catalytic core"/>
    <property type="match status" value="1"/>
</dbReference>
<sequence>MAGKGSKGLSAAFVRTVSEPGRYGDAMGLCLIVTPAGSKRWVQRLTIRGKRVDLGLGPLAAVSLAEAREKAAQNFKEARSGGDPLRAKREAQAILTFEEAARRVHALHLPTWRNVKHGKDFISSLEAYAFPRIGKMKVQDITTADVLAVLSPHWTQTHETARKVKQRIGTVMKWAIAQGWRQDNPAANLDVALPKVTRQAERRKALPYQEVSTFLAALAASGATSATKLALEFLILTAARSGEVREARWDEIDMEARVWEIPAARMKMKRPHRVPLSPRAIEILKEAERFRPCPPATPATIATRDREPSPLIFAGRNPSRPLSDMTLSKLTKELGFPVDVHGFRTSFRTWAQERTSALHEVAEAALAHVVGSTVAQAYARSDLFEKRRDLMERWAAYLAEGEGKVIRVSFADTGGA</sequence>
<dbReference type="GO" id="GO:0003677">
    <property type="term" value="F:DNA binding"/>
    <property type="evidence" value="ECO:0007669"/>
    <property type="project" value="UniProtKB-UniRule"/>
</dbReference>
<evidence type="ECO:0000313" key="9">
    <source>
        <dbReference type="Proteomes" id="UP000287168"/>
    </source>
</evidence>
<dbReference type="CDD" id="cd00801">
    <property type="entry name" value="INT_P4_C"/>
    <property type="match status" value="1"/>
</dbReference>
<dbReference type="SUPFAM" id="SSF56349">
    <property type="entry name" value="DNA breaking-rejoining enzymes"/>
    <property type="match status" value="1"/>
</dbReference>
<dbReference type="Proteomes" id="UP000287168">
    <property type="component" value="Unassembled WGS sequence"/>
</dbReference>
<dbReference type="Pfam" id="PF13356">
    <property type="entry name" value="Arm-DNA-bind_3"/>
    <property type="match status" value="1"/>
</dbReference>
<evidence type="ECO:0000256" key="5">
    <source>
        <dbReference type="PROSITE-ProRule" id="PRU01248"/>
    </source>
</evidence>
<evidence type="ECO:0000313" key="8">
    <source>
        <dbReference type="EMBL" id="RWY38753.1"/>
    </source>
</evidence>
<keyword evidence="2" id="KW-0229">DNA integration</keyword>
<dbReference type="GO" id="GO:0015074">
    <property type="term" value="P:DNA integration"/>
    <property type="evidence" value="ECO:0007669"/>
    <property type="project" value="UniProtKB-KW"/>
</dbReference>
<dbReference type="GO" id="GO:0006310">
    <property type="term" value="P:DNA recombination"/>
    <property type="evidence" value="ECO:0007669"/>
    <property type="project" value="UniProtKB-KW"/>
</dbReference>
<evidence type="ECO:0000256" key="2">
    <source>
        <dbReference type="ARBA" id="ARBA00022908"/>
    </source>
</evidence>
<reference evidence="8 9" key="1">
    <citation type="journal article" date="2015" name="Int. J. Syst. Evol. Microbiol.">
        <title>Gemmobacter intermedius sp. nov., isolated from a white stork (Ciconia ciconia).</title>
        <authorList>
            <person name="Kampfer P."/>
            <person name="Jerzak L."/>
            <person name="Wilharm G."/>
            <person name="Golke J."/>
            <person name="Busse H.J."/>
            <person name="Glaeser S.P."/>
        </authorList>
    </citation>
    <scope>NUCLEOTIDE SEQUENCE [LARGE SCALE GENOMIC DNA]</scope>
    <source>
        <strain evidence="8 9">119/4</strain>
    </source>
</reference>
<dbReference type="Gene3D" id="1.10.150.130">
    <property type="match status" value="1"/>
</dbReference>
<proteinExistence type="inferred from homology"/>
<comment type="similarity">
    <text evidence="1">Belongs to the 'phage' integrase family.</text>
</comment>
<dbReference type="Pfam" id="PF22022">
    <property type="entry name" value="Phage_int_M"/>
    <property type="match status" value="1"/>
</dbReference>
<protein>
    <submittedName>
        <fullName evidence="8">DUF4102 domain-containing protein</fullName>
    </submittedName>
</protein>
<name>A0A3S4XLQ6_9RHOB</name>
<dbReference type="EMBL" id="SBLC01000032">
    <property type="protein sequence ID" value="RWY38753.1"/>
    <property type="molecule type" value="Genomic_DNA"/>
</dbReference>
<dbReference type="InterPro" id="IPR011010">
    <property type="entry name" value="DNA_brk_join_enz"/>
</dbReference>
<dbReference type="InterPro" id="IPR002104">
    <property type="entry name" value="Integrase_catalytic"/>
</dbReference>
<dbReference type="InterPro" id="IPR038488">
    <property type="entry name" value="Integrase_DNA-bd_sf"/>
</dbReference>
<dbReference type="PROSITE" id="PS51900">
    <property type="entry name" value="CB"/>
    <property type="match status" value="1"/>
</dbReference>
<keyword evidence="4" id="KW-0233">DNA recombination</keyword>
<dbReference type="InterPro" id="IPR025166">
    <property type="entry name" value="Integrase_DNA_bind_dom"/>
</dbReference>
<dbReference type="InterPro" id="IPR010998">
    <property type="entry name" value="Integrase_recombinase_N"/>
</dbReference>
<dbReference type="AlphaFoldDB" id="A0A3S4XLQ6"/>
<dbReference type="OrthoDB" id="9795573at2"/>
<dbReference type="PROSITE" id="PS51898">
    <property type="entry name" value="TYR_RECOMBINASE"/>
    <property type="match status" value="1"/>
</dbReference>
<comment type="caution">
    <text evidence="8">The sequence shown here is derived from an EMBL/GenBank/DDBJ whole genome shotgun (WGS) entry which is preliminary data.</text>
</comment>
<evidence type="ECO:0000259" key="6">
    <source>
        <dbReference type="PROSITE" id="PS51898"/>
    </source>
</evidence>
<dbReference type="PANTHER" id="PTHR30629:SF2">
    <property type="entry name" value="PROPHAGE INTEGRASE INTS-RELATED"/>
    <property type="match status" value="1"/>
</dbReference>
<evidence type="ECO:0000259" key="7">
    <source>
        <dbReference type="PROSITE" id="PS51900"/>
    </source>
</evidence>